<evidence type="ECO:0000313" key="1">
    <source>
        <dbReference type="EMBL" id="QZE13070.1"/>
    </source>
</evidence>
<dbReference type="Proteomes" id="UP000826212">
    <property type="component" value="Chromosome"/>
</dbReference>
<name>A0AC61NM70_9BACT</name>
<proteinExistence type="predicted"/>
<gene>
    <name evidence="1" type="ORF">K4L44_10765</name>
</gene>
<reference evidence="1" key="1">
    <citation type="submission" date="2021-08" db="EMBL/GenBank/DDBJ databases">
        <title>Novel anaerobic bacterium isolated from sea squirt in East Sea, Republic of Korea.</title>
        <authorList>
            <person name="Nguyen T.H."/>
            <person name="Li Z."/>
            <person name="Lee Y.-J."/>
            <person name="Ko J."/>
            <person name="Kim S.-G."/>
        </authorList>
    </citation>
    <scope>NUCLEOTIDE SEQUENCE</scope>
    <source>
        <strain evidence="1">KCTC 25031</strain>
    </source>
</reference>
<dbReference type="EMBL" id="CP081303">
    <property type="protein sequence ID" value="QZE13070.1"/>
    <property type="molecule type" value="Genomic_DNA"/>
</dbReference>
<organism evidence="1 2">
    <name type="scientific">Halosquirtibacter laminarini</name>
    <dbReference type="NCBI Taxonomy" id="3374600"/>
    <lineage>
        <taxon>Bacteria</taxon>
        <taxon>Pseudomonadati</taxon>
        <taxon>Bacteroidota</taxon>
        <taxon>Bacteroidia</taxon>
        <taxon>Marinilabiliales</taxon>
        <taxon>Prolixibacteraceae</taxon>
        <taxon>Halosquirtibacter</taxon>
    </lineage>
</organism>
<protein>
    <submittedName>
        <fullName evidence="1">DUF3696 domain-containing protein</fullName>
    </submittedName>
</protein>
<keyword evidence="2" id="KW-1185">Reference proteome</keyword>
<accession>A0AC61NM70</accession>
<evidence type="ECO:0000313" key="2">
    <source>
        <dbReference type="Proteomes" id="UP000826212"/>
    </source>
</evidence>
<sequence>MIKRIKIENFKALQEVDLTTKKLNIFTGLNGMGKSTILQSLLLLRQSFQPPFDTLYLNNHLIELGTFREIFCENPSSNQLSLMLQWEEGSQLSIERTYDTSLESQKSIKGEALDNESLKEHALFAEDTFKYLSAHRMKPSDVYEMNASLIDKRQLGNEGEFAPHYYHLNKNENIGIKALAFDEDDHIFSLEHQLNQWLGVISPKIIVNTESVNGNMIQLTYSYVTAHGNTSSYLPKNAGFGLTYVFSVLVALLTAREGDILVIENPESHIHPKGQTELARLMALAAKSGVQIFCETHSDHIIYGTRIAIKEREIDKDEVTLYYIDRDDIEHFSVAHKIEIDKYGRLDRNARKYFNEFESHLNRLM</sequence>